<dbReference type="InterPro" id="IPR006349">
    <property type="entry name" value="PGP_euk"/>
</dbReference>
<name>A0A4P9YTY0_9FUNG</name>
<feature type="binding site" evidence="7">
    <location>
        <position position="219"/>
    </location>
    <ligand>
        <name>substrate</name>
    </ligand>
</feature>
<keyword evidence="8" id="KW-0479">Metal-binding</keyword>
<evidence type="ECO:0000313" key="10">
    <source>
        <dbReference type="Proteomes" id="UP000278143"/>
    </source>
</evidence>
<dbReference type="OrthoDB" id="413953at2759"/>
<evidence type="ECO:0000313" key="9">
    <source>
        <dbReference type="EMBL" id="RKP22842.1"/>
    </source>
</evidence>
<dbReference type="SUPFAM" id="SSF56784">
    <property type="entry name" value="HAD-like"/>
    <property type="match status" value="1"/>
</dbReference>
<dbReference type="NCBIfam" id="TIGR01452">
    <property type="entry name" value="PGP_euk"/>
    <property type="match status" value="1"/>
</dbReference>
<dbReference type="Pfam" id="PF13344">
    <property type="entry name" value="Hydrolase_6"/>
    <property type="match status" value="1"/>
</dbReference>
<reference evidence="10" key="1">
    <citation type="journal article" date="2018" name="Nat. Microbiol.">
        <title>Leveraging single-cell genomics to expand the fungal tree of life.</title>
        <authorList>
            <person name="Ahrendt S.R."/>
            <person name="Quandt C.A."/>
            <person name="Ciobanu D."/>
            <person name="Clum A."/>
            <person name="Salamov A."/>
            <person name="Andreopoulos B."/>
            <person name="Cheng J.F."/>
            <person name="Woyke T."/>
            <person name="Pelin A."/>
            <person name="Henrissat B."/>
            <person name="Reynolds N.K."/>
            <person name="Benny G.L."/>
            <person name="Smith M.E."/>
            <person name="James T.Y."/>
            <person name="Grigoriev I.V."/>
        </authorList>
    </citation>
    <scope>NUCLEOTIDE SEQUENCE [LARGE SCALE GENOMIC DNA]</scope>
    <source>
        <strain evidence="10">Benny S71-1</strain>
    </source>
</reference>
<proteinExistence type="predicted"/>
<sequence length="300" mass="33069">MATKLTTREAVNAFIDRHDTFLFDCDGVLWYGHTLIPGVDKTLELLRRKGKRILFVTNNSTQSRQAYTKKFEKLGLSASKNEIFGSSYAAAVYLRKVVDFPVDKQVYVIGQAGICDELDAASIRHNNPADDSSTIDWEGVEAITPDPNIGAVLVGFDMEINYRKLAKAYVYLTSNPGCLFLATNDDASFPHHGRTFPGTGSMVAAIKGCTGREPRVLGKPHQTMLDCIVAKYDLDRTRTCMVGDRLNTDIQFGVQGGMSTLLVLTGVTSEQELHDARHNITPEYYADSLATLNMADTADE</sequence>
<evidence type="ECO:0000256" key="4">
    <source>
        <dbReference type="ARBA" id="ARBA00069197"/>
    </source>
</evidence>
<organism evidence="9 10">
    <name type="scientific">Syncephalis pseudoplumigaleata</name>
    <dbReference type="NCBI Taxonomy" id="1712513"/>
    <lineage>
        <taxon>Eukaryota</taxon>
        <taxon>Fungi</taxon>
        <taxon>Fungi incertae sedis</taxon>
        <taxon>Zoopagomycota</taxon>
        <taxon>Zoopagomycotina</taxon>
        <taxon>Zoopagomycetes</taxon>
        <taxon>Zoopagales</taxon>
        <taxon>Piptocephalidaceae</taxon>
        <taxon>Syncephalis</taxon>
    </lineage>
</organism>
<dbReference type="EMBL" id="KZ991594">
    <property type="protein sequence ID" value="RKP22842.1"/>
    <property type="molecule type" value="Genomic_DNA"/>
</dbReference>
<dbReference type="FunFam" id="3.40.50.1000:FF:000039">
    <property type="entry name" value="Phosphoglycolate phosphatase"/>
    <property type="match status" value="1"/>
</dbReference>
<feature type="binding site" evidence="8">
    <location>
        <position position="24"/>
    </location>
    <ligand>
        <name>Mg(2+)</name>
        <dbReference type="ChEBI" id="CHEBI:18420"/>
    </ligand>
</feature>
<comment type="catalytic activity">
    <reaction evidence="2 5">
        <text>4-nitrophenyl phosphate + H2O = 4-nitrophenol + phosphate + H(+)</text>
        <dbReference type="Rhea" id="RHEA:21664"/>
        <dbReference type="ChEBI" id="CHEBI:15377"/>
        <dbReference type="ChEBI" id="CHEBI:15378"/>
        <dbReference type="ChEBI" id="CHEBI:43474"/>
        <dbReference type="ChEBI" id="CHEBI:57917"/>
        <dbReference type="ChEBI" id="CHEBI:61146"/>
        <dbReference type="EC" id="3.1.3.41"/>
    </reaction>
</comment>
<feature type="active site" description="Proton donor" evidence="6">
    <location>
        <position position="26"/>
    </location>
</feature>
<keyword evidence="10" id="KW-1185">Reference proteome</keyword>
<dbReference type="PIRSF" id="PIRSF000915">
    <property type="entry name" value="PGP-type_phosphatase"/>
    <property type="match status" value="1"/>
</dbReference>
<evidence type="ECO:0000256" key="2">
    <source>
        <dbReference type="ARBA" id="ARBA00050247"/>
    </source>
</evidence>
<dbReference type="InterPro" id="IPR006357">
    <property type="entry name" value="HAD-SF_hydro_IIA"/>
</dbReference>
<evidence type="ECO:0000256" key="5">
    <source>
        <dbReference type="PIRNR" id="PIRNR000915"/>
    </source>
</evidence>
<dbReference type="AlphaFoldDB" id="A0A4P9YTY0"/>
<dbReference type="GO" id="GO:0046872">
    <property type="term" value="F:metal ion binding"/>
    <property type="evidence" value="ECO:0007669"/>
    <property type="project" value="UniProtKB-KW"/>
</dbReference>
<dbReference type="PANTHER" id="PTHR19288:SF46">
    <property type="entry name" value="HALOACID DEHALOGENASE-LIKE HYDROLASE DOMAIN-CONTAINING PROTEIN 2"/>
    <property type="match status" value="1"/>
</dbReference>
<keyword evidence="8" id="KW-0460">Magnesium</keyword>
<dbReference type="PANTHER" id="PTHR19288">
    <property type="entry name" value="4-NITROPHENYLPHOSPHATASE-RELATED"/>
    <property type="match status" value="1"/>
</dbReference>
<comment type="cofactor">
    <cofactor evidence="8">
        <name>Mg(2+)</name>
        <dbReference type="ChEBI" id="CHEBI:18420"/>
    </cofactor>
    <text evidence="8">Divalent metal ions. Mg(2+) is the most effective.</text>
</comment>
<gene>
    <name evidence="9" type="ORF">SYNPS1DRAFT_33527</name>
</gene>
<feature type="active site" description="Nucleophile" evidence="6">
    <location>
        <position position="24"/>
    </location>
</feature>
<feature type="binding site" evidence="8">
    <location>
        <position position="244"/>
    </location>
    <ligand>
        <name>Mg(2+)</name>
        <dbReference type="ChEBI" id="CHEBI:18420"/>
    </ligand>
</feature>
<evidence type="ECO:0000256" key="1">
    <source>
        <dbReference type="ARBA" id="ARBA00022801"/>
    </source>
</evidence>
<dbReference type="InterPro" id="IPR036412">
    <property type="entry name" value="HAD-like_sf"/>
</dbReference>
<dbReference type="InterPro" id="IPR023214">
    <property type="entry name" value="HAD_sf"/>
</dbReference>
<dbReference type="GO" id="GO:0005737">
    <property type="term" value="C:cytoplasm"/>
    <property type="evidence" value="ECO:0007669"/>
    <property type="project" value="TreeGrafter"/>
</dbReference>
<evidence type="ECO:0000256" key="8">
    <source>
        <dbReference type="PIRSR" id="PIRSR000915-3"/>
    </source>
</evidence>
<dbReference type="Gene3D" id="3.40.50.1000">
    <property type="entry name" value="HAD superfamily/HAD-like"/>
    <property type="match status" value="2"/>
</dbReference>
<protein>
    <recommendedName>
        <fullName evidence="4 5">4-nitrophenylphosphatase</fullName>
        <shortName evidence="5">PNPPase</shortName>
        <ecNumber evidence="3 5">3.1.3.41</ecNumber>
    </recommendedName>
</protein>
<feature type="binding site" evidence="8">
    <location>
        <position position="26"/>
    </location>
    <ligand>
        <name>Mg(2+)</name>
        <dbReference type="ChEBI" id="CHEBI:18420"/>
    </ligand>
</feature>
<dbReference type="EC" id="3.1.3.41" evidence="3 5"/>
<dbReference type="GO" id="GO:0008967">
    <property type="term" value="F:phosphoglycolate phosphatase activity"/>
    <property type="evidence" value="ECO:0007669"/>
    <property type="project" value="TreeGrafter"/>
</dbReference>
<accession>A0A4P9YTY0</accession>
<dbReference type="NCBIfam" id="TIGR01460">
    <property type="entry name" value="HAD-SF-IIA"/>
    <property type="match status" value="1"/>
</dbReference>
<keyword evidence="1 5" id="KW-0378">Hydrolase</keyword>
<evidence type="ECO:0000256" key="6">
    <source>
        <dbReference type="PIRSR" id="PIRSR000915-1"/>
    </source>
</evidence>
<evidence type="ECO:0000256" key="7">
    <source>
        <dbReference type="PIRSR" id="PIRSR000915-2"/>
    </source>
</evidence>
<dbReference type="Proteomes" id="UP000278143">
    <property type="component" value="Unassembled WGS sequence"/>
</dbReference>
<dbReference type="Pfam" id="PF13242">
    <property type="entry name" value="Hydrolase_like"/>
    <property type="match status" value="1"/>
</dbReference>
<evidence type="ECO:0000256" key="3">
    <source>
        <dbReference type="ARBA" id="ARBA00066659"/>
    </source>
</evidence>
<dbReference type="GO" id="GO:0004035">
    <property type="term" value="F:alkaline phosphatase activity"/>
    <property type="evidence" value="ECO:0007669"/>
    <property type="project" value="TreeGrafter"/>
</dbReference>